<keyword evidence="4 7" id="KW-0436">Ligase</keyword>
<comment type="pathway">
    <text evidence="2 7 8">Cell wall biogenesis; peptidoglycan biosynthesis.</text>
</comment>
<dbReference type="HAMAP" id="MF_00639">
    <property type="entry name" value="MurD"/>
    <property type="match status" value="1"/>
</dbReference>
<evidence type="ECO:0000313" key="11">
    <source>
        <dbReference type="EMBL" id="AXE19468.1"/>
    </source>
</evidence>
<dbReference type="GO" id="GO:0008764">
    <property type="term" value="F:UDP-N-acetylmuramoylalanine-D-glutamate ligase activity"/>
    <property type="evidence" value="ECO:0007669"/>
    <property type="project" value="UniProtKB-UniRule"/>
</dbReference>
<feature type="domain" description="Mur ligase central" evidence="10">
    <location>
        <begin position="112"/>
        <end position="291"/>
    </location>
</feature>
<keyword evidence="7 8" id="KW-0573">Peptidoglycan synthesis</keyword>
<dbReference type="PANTHER" id="PTHR43692">
    <property type="entry name" value="UDP-N-ACETYLMURAMOYLALANINE--D-GLUTAMATE LIGASE"/>
    <property type="match status" value="1"/>
</dbReference>
<evidence type="ECO:0000259" key="9">
    <source>
        <dbReference type="Pfam" id="PF02875"/>
    </source>
</evidence>
<dbReference type="SUPFAM" id="SSF51984">
    <property type="entry name" value="MurCD N-terminal domain"/>
    <property type="match status" value="1"/>
</dbReference>
<keyword evidence="7 8" id="KW-0131">Cell cycle</keyword>
<evidence type="ECO:0000256" key="6">
    <source>
        <dbReference type="ARBA" id="ARBA00022840"/>
    </source>
</evidence>
<feature type="binding site" evidence="7">
    <location>
        <begin position="114"/>
        <end position="120"/>
    </location>
    <ligand>
        <name>ATP</name>
        <dbReference type="ChEBI" id="CHEBI:30616"/>
    </ligand>
</feature>
<evidence type="ECO:0000256" key="5">
    <source>
        <dbReference type="ARBA" id="ARBA00022741"/>
    </source>
</evidence>
<dbReference type="PANTHER" id="PTHR43692:SF1">
    <property type="entry name" value="UDP-N-ACETYLMURAMOYLALANINE--D-GLUTAMATE LIGASE"/>
    <property type="match status" value="1"/>
</dbReference>
<comment type="function">
    <text evidence="7 8">Cell wall formation. Catalyzes the addition of glutamate to the nucleotide precursor UDP-N-acetylmuramoyl-L-alanine (UMA).</text>
</comment>
<keyword evidence="12" id="KW-1185">Reference proteome</keyword>
<dbReference type="Pfam" id="PF08245">
    <property type="entry name" value="Mur_ligase_M"/>
    <property type="match status" value="1"/>
</dbReference>
<organism evidence="11 12">
    <name type="scientific">Runella rosea</name>
    <dbReference type="NCBI Taxonomy" id="2259595"/>
    <lineage>
        <taxon>Bacteria</taxon>
        <taxon>Pseudomonadati</taxon>
        <taxon>Bacteroidota</taxon>
        <taxon>Cytophagia</taxon>
        <taxon>Cytophagales</taxon>
        <taxon>Spirosomataceae</taxon>
        <taxon>Runella</taxon>
    </lineage>
</organism>
<keyword evidence="7 8" id="KW-0132">Cell division</keyword>
<evidence type="ECO:0000256" key="7">
    <source>
        <dbReference type="HAMAP-Rule" id="MF_00639"/>
    </source>
</evidence>
<dbReference type="GO" id="GO:0008360">
    <property type="term" value="P:regulation of cell shape"/>
    <property type="evidence" value="ECO:0007669"/>
    <property type="project" value="UniProtKB-KW"/>
</dbReference>
<dbReference type="InterPro" id="IPR036615">
    <property type="entry name" value="Mur_ligase_C_dom_sf"/>
</dbReference>
<dbReference type="NCBIfam" id="TIGR01087">
    <property type="entry name" value="murD"/>
    <property type="match status" value="1"/>
</dbReference>
<evidence type="ECO:0000259" key="10">
    <source>
        <dbReference type="Pfam" id="PF08245"/>
    </source>
</evidence>
<evidence type="ECO:0000313" key="12">
    <source>
        <dbReference type="Proteomes" id="UP000251993"/>
    </source>
</evidence>
<proteinExistence type="inferred from homology"/>
<dbReference type="Gene3D" id="3.40.1190.10">
    <property type="entry name" value="Mur-like, catalytic domain"/>
    <property type="match status" value="1"/>
</dbReference>
<dbReference type="GO" id="GO:0005737">
    <property type="term" value="C:cytoplasm"/>
    <property type="evidence" value="ECO:0007669"/>
    <property type="project" value="UniProtKB-SubCell"/>
</dbReference>
<dbReference type="SUPFAM" id="SSF53623">
    <property type="entry name" value="MurD-like peptide ligases, catalytic domain"/>
    <property type="match status" value="1"/>
</dbReference>
<dbReference type="InterPro" id="IPR013221">
    <property type="entry name" value="Mur_ligase_cen"/>
</dbReference>
<dbReference type="KEGG" id="run:DR864_17820"/>
<feature type="domain" description="Mur ligase C-terminal" evidence="9">
    <location>
        <begin position="313"/>
        <end position="426"/>
    </location>
</feature>
<accession>A0A344TLE7</accession>
<dbReference type="AlphaFoldDB" id="A0A344TLE7"/>
<evidence type="ECO:0000256" key="8">
    <source>
        <dbReference type="RuleBase" id="RU003664"/>
    </source>
</evidence>
<dbReference type="Pfam" id="PF21377">
    <property type="entry name" value="MurD_N"/>
    <property type="match status" value="1"/>
</dbReference>
<sequence>MISRNTFKTVVLGGGESGVGAALLAQAKGFNVFLSDKGTLSDEFRNVLNVHGIDFEEGKHTEERILAADEVIKSPGIPDTAPLVKKLYAQGTPVISEIEFAARYTKARKIAITGSNGKTTTTLLTYHLLKSAGFNVGLAGNIGESFAKQVIEDRFDWFVLELSSFQLDNMYQFKADIGILLNITPDHLDRYEYTFQKYVDSKFRLLQNMQPGDDFIYFVDNEAIASELDKKPFMVNHLPISFVKKDSNGGFFHEGKLQLTRHPRTFEISADKLPIKGPHNAINAMAATLAAMAAGVSDEQIRQGLLTFQNAAHRLEPVAEINGIKFINDSKATNVDSVYYALNSFNTPIIWIAGGVDKGNDYTQIEDLVRQKVKALICLGKDNSKLLSFFTPIVPVIIETQDVSKAVAHAVSLGHPDDIALLSPACASFDLFKNYEDRGDLFKAAVLDFALNSQKNDE</sequence>
<comment type="similarity">
    <text evidence="7">Belongs to the MurCDEF family.</text>
</comment>
<gene>
    <name evidence="7 11" type="primary">murD</name>
    <name evidence="11" type="ORF">DR864_17820</name>
</gene>
<dbReference type="UniPathway" id="UPA00219"/>
<dbReference type="SUPFAM" id="SSF53244">
    <property type="entry name" value="MurD-like peptide ligases, peptide-binding domain"/>
    <property type="match status" value="1"/>
</dbReference>
<dbReference type="InterPro" id="IPR036565">
    <property type="entry name" value="Mur-like_cat_sf"/>
</dbReference>
<comment type="subcellular location">
    <subcellularLocation>
        <location evidence="1 7 8">Cytoplasm</location>
    </subcellularLocation>
</comment>
<evidence type="ECO:0000256" key="3">
    <source>
        <dbReference type="ARBA" id="ARBA00022490"/>
    </source>
</evidence>
<dbReference type="Gene3D" id="3.40.50.720">
    <property type="entry name" value="NAD(P)-binding Rossmann-like Domain"/>
    <property type="match status" value="1"/>
</dbReference>
<dbReference type="Pfam" id="PF02875">
    <property type="entry name" value="Mur_ligase_C"/>
    <property type="match status" value="1"/>
</dbReference>
<dbReference type="GO" id="GO:0071555">
    <property type="term" value="P:cell wall organization"/>
    <property type="evidence" value="ECO:0007669"/>
    <property type="project" value="UniProtKB-KW"/>
</dbReference>
<dbReference type="EC" id="6.3.2.9" evidence="7 8"/>
<dbReference type="RefSeq" id="WP_114068240.1">
    <property type="nucleotide sequence ID" value="NZ_CP030850.1"/>
</dbReference>
<evidence type="ECO:0000256" key="2">
    <source>
        <dbReference type="ARBA" id="ARBA00004752"/>
    </source>
</evidence>
<keyword evidence="3 7" id="KW-0963">Cytoplasm</keyword>
<evidence type="ECO:0000256" key="1">
    <source>
        <dbReference type="ARBA" id="ARBA00004496"/>
    </source>
</evidence>
<dbReference type="Proteomes" id="UP000251993">
    <property type="component" value="Chromosome"/>
</dbReference>
<dbReference type="OrthoDB" id="9809796at2"/>
<keyword evidence="6 7" id="KW-0067">ATP-binding</keyword>
<dbReference type="GO" id="GO:0005524">
    <property type="term" value="F:ATP binding"/>
    <property type="evidence" value="ECO:0007669"/>
    <property type="project" value="UniProtKB-UniRule"/>
</dbReference>
<name>A0A344TLE7_9BACT</name>
<dbReference type="Gene3D" id="3.90.190.20">
    <property type="entry name" value="Mur ligase, C-terminal domain"/>
    <property type="match status" value="1"/>
</dbReference>
<dbReference type="GO" id="GO:0051301">
    <property type="term" value="P:cell division"/>
    <property type="evidence" value="ECO:0007669"/>
    <property type="project" value="UniProtKB-KW"/>
</dbReference>
<reference evidence="11 12" key="1">
    <citation type="submission" date="2018-07" db="EMBL/GenBank/DDBJ databases">
        <title>Genome sequencing of Runella.</title>
        <authorList>
            <person name="Baek M.-G."/>
            <person name="Yi H."/>
        </authorList>
    </citation>
    <scope>NUCLEOTIDE SEQUENCE [LARGE SCALE GENOMIC DNA]</scope>
    <source>
        <strain evidence="11 12">HYN0085</strain>
    </source>
</reference>
<dbReference type="InterPro" id="IPR004101">
    <property type="entry name" value="Mur_ligase_C"/>
</dbReference>
<keyword evidence="7 8" id="KW-0133">Cell shape</keyword>
<keyword evidence="7 8" id="KW-0961">Cell wall biogenesis/degradation</keyword>
<dbReference type="EMBL" id="CP030850">
    <property type="protein sequence ID" value="AXE19468.1"/>
    <property type="molecule type" value="Genomic_DNA"/>
</dbReference>
<dbReference type="InterPro" id="IPR005762">
    <property type="entry name" value="MurD"/>
</dbReference>
<comment type="catalytic activity">
    <reaction evidence="7 8">
        <text>UDP-N-acetyl-alpha-D-muramoyl-L-alanine + D-glutamate + ATP = UDP-N-acetyl-alpha-D-muramoyl-L-alanyl-D-glutamate + ADP + phosphate + H(+)</text>
        <dbReference type="Rhea" id="RHEA:16429"/>
        <dbReference type="ChEBI" id="CHEBI:15378"/>
        <dbReference type="ChEBI" id="CHEBI:29986"/>
        <dbReference type="ChEBI" id="CHEBI:30616"/>
        <dbReference type="ChEBI" id="CHEBI:43474"/>
        <dbReference type="ChEBI" id="CHEBI:83898"/>
        <dbReference type="ChEBI" id="CHEBI:83900"/>
        <dbReference type="ChEBI" id="CHEBI:456216"/>
        <dbReference type="EC" id="6.3.2.9"/>
    </reaction>
</comment>
<dbReference type="GO" id="GO:0009252">
    <property type="term" value="P:peptidoglycan biosynthetic process"/>
    <property type="evidence" value="ECO:0007669"/>
    <property type="project" value="UniProtKB-UniRule"/>
</dbReference>
<evidence type="ECO:0000256" key="4">
    <source>
        <dbReference type="ARBA" id="ARBA00022598"/>
    </source>
</evidence>
<keyword evidence="5 7" id="KW-0547">Nucleotide-binding</keyword>
<protein>
    <recommendedName>
        <fullName evidence="7 8">UDP-N-acetylmuramoylalanine--D-glutamate ligase</fullName>
        <ecNumber evidence="7 8">6.3.2.9</ecNumber>
    </recommendedName>
    <alternativeName>
        <fullName evidence="7">D-glutamic acid-adding enzyme</fullName>
    </alternativeName>
    <alternativeName>
        <fullName evidence="7">UDP-N-acetylmuramoyl-L-alanyl-D-glutamate synthetase</fullName>
    </alternativeName>
</protein>